<proteinExistence type="predicted"/>
<dbReference type="AlphaFoldDB" id="A0A0F9UP87"/>
<dbReference type="EMBL" id="LAZR01000120">
    <property type="protein sequence ID" value="KKN89307.1"/>
    <property type="molecule type" value="Genomic_DNA"/>
</dbReference>
<feature type="transmembrane region" description="Helical" evidence="1">
    <location>
        <begin position="12"/>
        <end position="30"/>
    </location>
</feature>
<keyword evidence="1" id="KW-0812">Transmembrane</keyword>
<dbReference type="InterPro" id="IPR045749">
    <property type="entry name" value="DUF6090"/>
</dbReference>
<evidence type="ECO:0000256" key="1">
    <source>
        <dbReference type="SAM" id="Phobius"/>
    </source>
</evidence>
<name>A0A0F9UP87_9ZZZZ</name>
<reference evidence="2" key="1">
    <citation type="journal article" date="2015" name="Nature">
        <title>Complex archaea that bridge the gap between prokaryotes and eukaryotes.</title>
        <authorList>
            <person name="Spang A."/>
            <person name="Saw J.H."/>
            <person name="Jorgensen S.L."/>
            <person name="Zaremba-Niedzwiedzka K."/>
            <person name="Martijn J."/>
            <person name="Lind A.E."/>
            <person name="van Eijk R."/>
            <person name="Schleper C."/>
            <person name="Guy L."/>
            <person name="Ettema T.J."/>
        </authorList>
    </citation>
    <scope>NUCLEOTIDE SEQUENCE</scope>
</reference>
<accession>A0A0F9UP87</accession>
<comment type="caution">
    <text evidence="2">The sequence shown here is derived from an EMBL/GenBank/DDBJ whole genome shotgun (WGS) entry which is preliminary data.</text>
</comment>
<dbReference type="Pfam" id="PF19578">
    <property type="entry name" value="DUF6090"/>
    <property type="match status" value="1"/>
</dbReference>
<keyword evidence="1" id="KW-0472">Membrane</keyword>
<protein>
    <submittedName>
        <fullName evidence="2">Uncharacterized protein</fullName>
    </submittedName>
</protein>
<sequence length="227" mass="26302">MVKNKTGKYLKYAFGEIVLVVIGILIALQISNWNERRKTSEKELILLTELQSALNLNKEKLNYRSDNFKNVSIEGKLLEVHLSNNLAYNDSLQSYFTIPTTDFSFQISYSTYENIKSQGFDIVSNSELRLKIINLYDEVFANSRDQEIKTSNLLTNSIQPIMFKYFKVTPIGFKPTDYKRLLSSEEYSNVLSLMVMLADNYEGLCEYSISEIDKLLIDIELEIEKHK</sequence>
<gene>
    <name evidence="2" type="ORF">LCGC14_0239640</name>
</gene>
<evidence type="ECO:0000313" key="2">
    <source>
        <dbReference type="EMBL" id="KKN89307.1"/>
    </source>
</evidence>
<organism evidence="2">
    <name type="scientific">marine sediment metagenome</name>
    <dbReference type="NCBI Taxonomy" id="412755"/>
    <lineage>
        <taxon>unclassified sequences</taxon>
        <taxon>metagenomes</taxon>
        <taxon>ecological metagenomes</taxon>
    </lineage>
</organism>
<keyword evidence="1" id="KW-1133">Transmembrane helix</keyword>